<name>A0A6P7J6I7_9TELE</name>
<sequence length="579" mass="67755">MQLNRSKDQETVRRGEMSTNGSTEMQHAVTQNLDKTSPENKDSFSCNPEHLKRIGSPNTEEPSSKRISQHIVKQDDEGVLCNRTSTSNTPLYTKVTFQHKFCVESFCVDPSSDRPMKINWCFPIKIDIQDILQHSEIRCGSFSDGETPTTVVTVKLNQDHLNLFQQKIIQMDSNFCLPNINNMNNNLSQKWRYLVQYRNTDLKCHDRKNQHAVALVFMDNFAYVAFYAEKPIFREKNKDSGSKHCEERLVDQINTYLKDNSEKLENKRVDIFIYTYNSPCLKRERTSFLCCFYLILKKAFEWHKKYNVFTQVGFTKYWGPVTPNIFKDLTWSDISKICTLPPLDWSDFIVTWNNLETKTKEAEVHLQNIKEWTKDFQKQTEEMKCHIQKVSQSLNGLECCINQQQKDIQIDEFKIFQKELTWKEIKIAGDMLKKRTKKIKSLLYSMSKKIENLNTHFKKCAEYFDPKAENQISDSKILYEEAKNMIATGLATDNLFKDLETLKQKIENFSKRVEKKMFPSATSQANRVITHILLTLNQFILGENSCLQLCFIPEEHPEEHYKLTSSVLKRGPNFELVTV</sequence>
<dbReference type="InterPro" id="IPR040820">
    <property type="entry name" value="SNAD3"/>
</dbReference>
<keyword evidence="2" id="KW-1185">Reference proteome</keyword>
<organism evidence="2 3">
    <name type="scientific">Parambassis ranga</name>
    <name type="common">Indian glassy fish</name>
    <dbReference type="NCBI Taxonomy" id="210632"/>
    <lineage>
        <taxon>Eukaryota</taxon>
        <taxon>Metazoa</taxon>
        <taxon>Chordata</taxon>
        <taxon>Craniata</taxon>
        <taxon>Vertebrata</taxon>
        <taxon>Euteleostomi</taxon>
        <taxon>Actinopterygii</taxon>
        <taxon>Neopterygii</taxon>
        <taxon>Teleostei</taxon>
        <taxon>Neoteleostei</taxon>
        <taxon>Acanthomorphata</taxon>
        <taxon>Ovalentaria</taxon>
        <taxon>Ambassidae</taxon>
        <taxon>Parambassis</taxon>
    </lineage>
</organism>
<reference evidence="3" key="1">
    <citation type="submission" date="2025-08" db="UniProtKB">
        <authorList>
            <consortium name="RefSeq"/>
        </authorList>
    </citation>
    <scope>IDENTIFICATION</scope>
</reference>
<dbReference type="InParanoid" id="A0A6P7J6I7"/>
<dbReference type="OrthoDB" id="8932855at2759"/>
<evidence type="ECO:0000313" key="3">
    <source>
        <dbReference type="RefSeq" id="XP_028272223.1"/>
    </source>
</evidence>
<evidence type="ECO:0000256" key="1">
    <source>
        <dbReference type="SAM" id="MobiDB-lite"/>
    </source>
</evidence>
<accession>A0A6P7J6I7</accession>
<dbReference type="GeneID" id="114442662"/>
<dbReference type="RefSeq" id="XP_028272223.1">
    <property type="nucleotide sequence ID" value="XM_028416422.1"/>
</dbReference>
<protein>
    <submittedName>
        <fullName evidence="3">Uncharacterized protein LOC114442662</fullName>
    </submittedName>
</protein>
<dbReference type="Proteomes" id="UP000515145">
    <property type="component" value="Chromosome 10"/>
</dbReference>
<dbReference type="AlphaFoldDB" id="A0A6P7J6I7"/>
<proteinExistence type="predicted"/>
<evidence type="ECO:0000313" key="2">
    <source>
        <dbReference type="Proteomes" id="UP000515145"/>
    </source>
</evidence>
<feature type="region of interest" description="Disordered" evidence="1">
    <location>
        <begin position="1"/>
        <end position="71"/>
    </location>
</feature>
<feature type="compositionally biased region" description="Polar residues" evidence="1">
    <location>
        <begin position="17"/>
        <end position="35"/>
    </location>
</feature>
<feature type="compositionally biased region" description="Basic and acidic residues" evidence="1">
    <location>
        <begin position="1"/>
        <end position="16"/>
    </location>
</feature>
<gene>
    <name evidence="3" type="primary">LOC114442662</name>
</gene>
<dbReference type="Pfam" id="PF18749">
    <property type="entry name" value="SNAD3"/>
    <property type="match status" value="1"/>
</dbReference>